<comment type="caution">
    <text evidence="1">The sequence shown here is derived from an EMBL/GenBank/DDBJ whole genome shotgun (WGS) entry which is preliminary data.</text>
</comment>
<name>A0A699IEH8_TANCI</name>
<reference evidence="1" key="1">
    <citation type="journal article" date="2019" name="Sci. Rep.">
        <title>Draft genome of Tanacetum cinerariifolium, the natural source of mosquito coil.</title>
        <authorList>
            <person name="Yamashiro T."/>
            <person name="Shiraishi A."/>
            <person name="Satake H."/>
            <person name="Nakayama K."/>
        </authorList>
    </citation>
    <scope>NUCLEOTIDE SEQUENCE</scope>
</reference>
<proteinExistence type="predicted"/>
<accession>A0A699IEH8</accession>
<feature type="non-terminal residue" evidence="1">
    <location>
        <position position="1"/>
    </location>
</feature>
<sequence>TGSLKGRVKRRLCCMCVLFQGIDADATNNLGAIGLGATYKRRMSRWR</sequence>
<evidence type="ECO:0000313" key="1">
    <source>
        <dbReference type="EMBL" id="GEZ27570.1"/>
    </source>
</evidence>
<dbReference type="EMBL" id="BKCJ010259942">
    <property type="protein sequence ID" value="GEZ27570.1"/>
    <property type="molecule type" value="Genomic_DNA"/>
</dbReference>
<protein>
    <submittedName>
        <fullName evidence="1">Uncharacterized protein</fullName>
    </submittedName>
</protein>
<dbReference type="AlphaFoldDB" id="A0A699IEH8"/>
<gene>
    <name evidence="1" type="ORF">Tci_499543</name>
</gene>
<organism evidence="1">
    <name type="scientific">Tanacetum cinerariifolium</name>
    <name type="common">Dalmatian daisy</name>
    <name type="synonym">Chrysanthemum cinerariifolium</name>
    <dbReference type="NCBI Taxonomy" id="118510"/>
    <lineage>
        <taxon>Eukaryota</taxon>
        <taxon>Viridiplantae</taxon>
        <taxon>Streptophyta</taxon>
        <taxon>Embryophyta</taxon>
        <taxon>Tracheophyta</taxon>
        <taxon>Spermatophyta</taxon>
        <taxon>Magnoliopsida</taxon>
        <taxon>eudicotyledons</taxon>
        <taxon>Gunneridae</taxon>
        <taxon>Pentapetalae</taxon>
        <taxon>asterids</taxon>
        <taxon>campanulids</taxon>
        <taxon>Asterales</taxon>
        <taxon>Asteraceae</taxon>
        <taxon>Asteroideae</taxon>
        <taxon>Anthemideae</taxon>
        <taxon>Anthemidinae</taxon>
        <taxon>Tanacetum</taxon>
    </lineage>
</organism>